<dbReference type="PANTHER" id="PTHR45339">
    <property type="entry name" value="HYBRID SIGNAL TRANSDUCTION HISTIDINE KINASE J"/>
    <property type="match status" value="1"/>
</dbReference>
<feature type="domain" description="PAS" evidence="11">
    <location>
        <begin position="621"/>
        <end position="666"/>
    </location>
</feature>
<feature type="domain" description="HPt" evidence="13">
    <location>
        <begin position="1180"/>
        <end position="1276"/>
    </location>
</feature>
<dbReference type="SMART" id="SM00091">
    <property type="entry name" value="PAS"/>
    <property type="match status" value="4"/>
</dbReference>
<proteinExistence type="predicted"/>
<dbReference type="InterPro" id="IPR036097">
    <property type="entry name" value="HisK_dim/P_sf"/>
</dbReference>
<dbReference type="PROSITE" id="PS50109">
    <property type="entry name" value="HIS_KIN"/>
    <property type="match status" value="1"/>
</dbReference>
<dbReference type="CDD" id="cd16922">
    <property type="entry name" value="HATPase_EvgS-ArcB-TorS-like"/>
    <property type="match status" value="1"/>
</dbReference>
<dbReference type="EC" id="2.7.13.3" evidence="2"/>
<dbReference type="SUPFAM" id="SSF55874">
    <property type="entry name" value="ATPase domain of HSP90 chaperone/DNA topoisomerase II/histidine kinase"/>
    <property type="match status" value="1"/>
</dbReference>
<dbReference type="Gene3D" id="3.30.565.10">
    <property type="entry name" value="Histidine kinase-like ATPase, C-terminal domain"/>
    <property type="match status" value="1"/>
</dbReference>
<dbReference type="InterPro" id="IPR013656">
    <property type="entry name" value="PAS_4"/>
</dbReference>
<dbReference type="GO" id="GO:0005886">
    <property type="term" value="C:plasma membrane"/>
    <property type="evidence" value="ECO:0007669"/>
    <property type="project" value="UniProtKB-SubCell"/>
</dbReference>
<feature type="modified residue" description="Phosphohistidine" evidence="5">
    <location>
        <position position="1219"/>
    </location>
</feature>
<dbReference type="Pfam" id="PF01627">
    <property type="entry name" value="Hpt"/>
    <property type="match status" value="1"/>
</dbReference>
<dbReference type="SUPFAM" id="SSF55785">
    <property type="entry name" value="PYP-like sensor domain (PAS domain)"/>
    <property type="match status" value="4"/>
</dbReference>
<evidence type="ECO:0000259" key="12">
    <source>
        <dbReference type="PROSITE" id="PS50113"/>
    </source>
</evidence>
<dbReference type="Pfam" id="PF00512">
    <property type="entry name" value="HisKA"/>
    <property type="match status" value="1"/>
</dbReference>
<dbReference type="InterPro" id="IPR035965">
    <property type="entry name" value="PAS-like_dom_sf"/>
</dbReference>
<dbReference type="SMART" id="SM00448">
    <property type="entry name" value="REC"/>
    <property type="match status" value="1"/>
</dbReference>
<feature type="region of interest" description="Disordered" evidence="8">
    <location>
        <begin position="1130"/>
        <end position="1151"/>
    </location>
</feature>
<dbReference type="InterPro" id="IPR001789">
    <property type="entry name" value="Sig_transdc_resp-reg_receiver"/>
</dbReference>
<dbReference type="Pfam" id="PF08447">
    <property type="entry name" value="PAS_3"/>
    <property type="match status" value="1"/>
</dbReference>
<keyword evidence="7" id="KW-0175">Coiled coil</keyword>
<feature type="region of interest" description="Disordered" evidence="8">
    <location>
        <begin position="1"/>
        <end position="23"/>
    </location>
</feature>
<dbReference type="EMBL" id="AFWT01000046">
    <property type="protein sequence ID" value="EGV28118.1"/>
    <property type="molecule type" value="Genomic_DNA"/>
</dbReference>
<feature type="domain" description="PAC" evidence="12">
    <location>
        <begin position="692"/>
        <end position="744"/>
    </location>
</feature>
<gene>
    <name evidence="14" type="ORF">ThidrDRAFT_4081</name>
</gene>
<evidence type="ECO:0000259" key="10">
    <source>
        <dbReference type="PROSITE" id="PS50110"/>
    </source>
</evidence>
<dbReference type="CDD" id="cd17546">
    <property type="entry name" value="REC_hyHK_CKI1_RcsC-like"/>
    <property type="match status" value="1"/>
</dbReference>
<evidence type="ECO:0000256" key="5">
    <source>
        <dbReference type="PROSITE-ProRule" id="PRU00110"/>
    </source>
</evidence>
<evidence type="ECO:0000313" key="15">
    <source>
        <dbReference type="Proteomes" id="UP000004200"/>
    </source>
</evidence>
<dbReference type="PROSITE" id="PS50113">
    <property type="entry name" value="PAC"/>
    <property type="match status" value="3"/>
</dbReference>
<dbReference type="PATRIC" id="fig|765913.3.peg.4160"/>
<dbReference type="GO" id="GO:0006355">
    <property type="term" value="P:regulation of DNA-templated transcription"/>
    <property type="evidence" value="ECO:0007669"/>
    <property type="project" value="InterPro"/>
</dbReference>
<dbReference type="SMART" id="SM00086">
    <property type="entry name" value="PAC"/>
    <property type="match status" value="4"/>
</dbReference>
<evidence type="ECO:0000259" key="9">
    <source>
        <dbReference type="PROSITE" id="PS50109"/>
    </source>
</evidence>
<dbReference type="InterPro" id="IPR013767">
    <property type="entry name" value="PAS_fold"/>
</dbReference>
<feature type="domain" description="PAS" evidence="11">
    <location>
        <begin position="351"/>
        <end position="423"/>
    </location>
</feature>
<evidence type="ECO:0000256" key="6">
    <source>
        <dbReference type="PROSITE-ProRule" id="PRU00169"/>
    </source>
</evidence>
<feature type="domain" description="Histidine kinase" evidence="9">
    <location>
        <begin position="762"/>
        <end position="982"/>
    </location>
</feature>
<dbReference type="SUPFAM" id="SSF47226">
    <property type="entry name" value="Histidine-containing phosphotransfer domain, HPT domain"/>
    <property type="match status" value="1"/>
</dbReference>
<dbReference type="InterPro" id="IPR000700">
    <property type="entry name" value="PAS-assoc_C"/>
</dbReference>
<feature type="domain" description="PAC" evidence="12">
    <location>
        <begin position="425"/>
        <end position="480"/>
    </location>
</feature>
<reference evidence="14 15" key="1">
    <citation type="submission" date="2011-06" db="EMBL/GenBank/DDBJ databases">
        <title>The draft genome of Thiorhodococcus drewsii AZ1.</title>
        <authorList>
            <consortium name="US DOE Joint Genome Institute (JGI-PGF)"/>
            <person name="Lucas S."/>
            <person name="Han J."/>
            <person name="Lapidus A."/>
            <person name="Cheng J.-F."/>
            <person name="Goodwin L."/>
            <person name="Pitluck S."/>
            <person name="Peters L."/>
            <person name="Land M.L."/>
            <person name="Hauser L."/>
            <person name="Vogl K."/>
            <person name="Liu Z."/>
            <person name="Imhoff J."/>
            <person name="Thiel V."/>
            <person name="Frigaard N.-U."/>
            <person name="Bryant D.A."/>
            <person name="Woyke T.J."/>
        </authorList>
    </citation>
    <scope>NUCLEOTIDE SEQUENCE [LARGE SCALE GENOMIC DNA]</scope>
    <source>
        <strain evidence="14 15">AZ1</strain>
    </source>
</reference>
<dbReference type="CDD" id="cd00088">
    <property type="entry name" value="HPT"/>
    <property type="match status" value="1"/>
</dbReference>
<dbReference type="InterPro" id="IPR001610">
    <property type="entry name" value="PAC"/>
</dbReference>
<evidence type="ECO:0000256" key="8">
    <source>
        <dbReference type="SAM" id="MobiDB-lite"/>
    </source>
</evidence>
<dbReference type="Pfam" id="PF13426">
    <property type="entry name" value="PAS_9"/>
    <property type="match status" value="1"/>
</dbReference>
<feature type="compositionally biased region" description="Polar residues" evidence="8">
    <location>
        <begin position="1138"/>
        <end position="1151"/>
    </location>
</feature>
<keyword evidence="14" id="KW-0808">Transferase</keyword>
<dbReference type="STRING" id="765913.ThidrDRAFT_4081"/>
<keyword evidence="14" id="KW-0418">Kinase</keyword>
<dbReference type="eggNOG" id="COG5002">
    <property type="taxonomic scope" value="Bacteria"/>
</dbReference>
<dbReference type="eggNOG" id="COG0784">
    <property type="taxonomic scope" value="Bacteria"/>
</dbReference>
<accession>G2E718</accession>
<dbReference type="RefSeq" id="WP_007042794.1">
    <property type="nucleotide sequence ID" value="NZ_AFWT01000046.1"/>
</dbReference>
<dbReference type="SMART" id="SM00388">
    <property type="entry name" value="HisKA"/>
    <property type="match status" value="1"/>
</dbReference>
<evidence type="ECO:0000259" key="13">
    <source>
        <dbReference type="PROSITE" id="PS50894"/>
    </source>
</evidence>
<evidence type="ECO:0000256" key="1">
    <source>
        <dbReference type="ARBA" id="ARBA00000085"/>
    </source>
</evidence>
<dbReference type="GO" id="GO:0005524">
    <property type="term" value="F:ATP binding"/>
    <property type="evidence" value="ECO:0007669"/>
    <property type="project" value="UniProtKB-KW"/>
</dbReference>
<feature type="domain" description="PAC" evidence="12">
    <location>
        <begin position="548"/>
        <end position="602"/>
    </location>
</feature>
<keyword evidence="4" id="KW-0902">Two-component regulatory system</keyword>
<dbReference type="FunFam" id="3.30.565.10:FF:000010">
    <property type="entry name" value="Sensor histidine kinase RcsC"/>
    <property type="match status" value="1"/>
</dbReference>
<dbReference type="InterPro" id="IPR003661">
    <property type="entry name" value="HisK_dim/P_dom"/>
</dbReference>
<feature type="domain" description="Response regulatory" evidence="10">
    <location>
        <begin position="1009"/>
        <end position="1125"/>
    </location>
</feature>
<dbReference type="PROSITE" id="PS50112">
    <property type="entry name" value="PAS"/>
    <property type="match status" value="3"/>
</dbReference>
<protein>
    <recommendedName>
        <fullName evidence="2">histidine kinase</fullName>
        <ecNumber evidence="2">2.7.13.3</ecNumber>
    </recommendedName>
</protein>
<dbReference type="InterPro" id="IPR008207">
    <property type="entry name" value="Sig_transdc_His_kin_Hpt_dom"/>
</dbReference>
<dbReference type="InterPro" id="IPR003594">
    <property type="entry name" value="HATPase_dom"/>
</dbReference>
<sequence length="1362" mass="152122">MCEQSSGPPLPNTSEVSSATNDLSGDQIRERALEALRTGRFNIADEILRDADIKVVALVESLRIYQTELQVQNEELQQSHRQTQFALDRFASFFSSLPVAELVIDRRGLVLETNLAAEDLFGLRQTHLHQHYFTRLIDESDRDSVGLALGRLEPDRTLQLSEIRFRRAPSETFYADLHIAHLPSLSGEAEQYVCAVIDRTEAVNQRESLRDASERLRHREVDLKAKVKKLTLLYGVLQDTRHSDVSIDRVLRRVLDRLPDVVRHPELAEVRIQLADTILSTPGFARTDWMLERSVELVGGREGRLTVAYREPPGLDDDAFSQAEADLLEAVASHIAVYFERQQEGRWLVETRERYRVLAEYSPDWEYWMNPDGTCQYVSPACLGITGYRSEEFVSDPRLLGRLIHPEDLDIWRDHVRRALVSSEPDDDLLIVRLRARDGGERWIEHVCNPVLTEDGRFLGRRGVYRDITERKRIEGELLKVSQAVEQSPESVVITDVRGLIEYVNDAFVAVSGYSREEAIGCNPRILNSGLTPSETFVSLWSTLDKGQAWQGEFINRRKNGEVYNEASVISPIRQTDGRITHYVAVKEDITEKKRLAEELERHRDHLEELVEQRTLELRHKTRALQALIDNLPLMAWLKDAEGRFIAVNRSFANICGLDPEDVIGKVSADLWPLDFASKVNSEDAQVMATRSQMTVELVLPERPDVLFETVRAPVLDEDGCVLGMVGCARDIKPQRDMAAELERRAHEAESAVRAKSAFLANMSHEIRTPMNAILGLTHLLRRDLANATNIARLEKIDIAARHLLTIINDILDLSKIEAGKLKLDEGDFALGALLDQVRSLVIESAEAKGLDVSIEIDQPSLWLRGDVTRLLQALLNYASNAVKFTEHGGVVLRARVLADDADGMRLRFEVQDTGVGIPRDKVSRLFHAFEQADSSTTRRYGGTGLGLAITHELARLMDGEAGVETGEGTGSVFWFTVRLRRGERGAPVGHDRWASAEADLRSIHAGARLLLAEDNPINCEVLLDLLRSVGLVVETAANGQEAFEMAAEGDYALVLMDVQMPVMDGLQATRAIRGLPGWSKRPILAVTANAFDDDRHACLDAGMNDFVAKPVDPHDLFRALLTWLPASREGGKGGVRPSSQDVETATSPQTQSDADALFRYLEGLPGLDLAQGLASLAGSRAKYLQLLRRFLLSHREDSQRMLCAHEAGDFQGIRRLAHGLKGVSGTLGIKSIAESAARLDALIRSETNPDPDRVVGLIRVIAETFEPYLTFLAMSELETQAFESTSEHEALDWEHLDAVQDQLATMLAQYDTRAIGLIRSEAKLLSTALGPDFSGLKELISGFEFDTALNLLEKVRRRAPS</sequence>
<dbReference type="InterPro" id="IPR036641">
    <property type="entry name" value="HPT_dom_sf"/>
</dbReference>
<feature type="modified residue" description="4-aspartylphosphate" evidence="6">
    <location>
        <position position="1058"/>
    </location>
</feature>
<dbReference type="PRINTS" id="PR00344">
    <property type="entry name" value="BCTRLSENSOR"/>
</dbReference>
<dbReference type="SUPFAM" id="SSF47384">
    <property type="entry name" value="Homodimeric domain of signal transducing histidine kinase"/>
    <property type="match status" value="1"/>
</dbReference>
<comment type="catalytic activity">
    <reaction evidence="1">
        <text>ATP + protein L-histidine = ADP + protein N-phospho-L-histidine.</text>
        <dbReference type="EC" id="2.7.13.3"/>
    </reaction>
</comment>
<dbReference type="CDD" id="cd00130">
    <property type="entry name" value="PAS"/>
    <property type="match status" value="4"/>
</dbReference>
<dbReference type="InterPro" id="IPR036890">
    <property type="entry name" value="HATPase_C_sf"/>
</dbReference>
<dbReference type="Pfam" id="PF02518">
    <property type="entry name" value="HATPase_c"/>
    <property type="match status" value="1"/>
</dbReference>
<comment type="caution">
    <text evidence="14">The sequence shown here is derived from an EMBL/GenBank/DDBJ whole genome shotgun (WGS) entry which is preliminary data.</text>
</comment>
<dbReference type="PROSITE" id="PS50110">
    <property type="entry name" value="RESPONSE_REGULATORY"/>
    <property type="match status" value="1"/>
</dbReference>
<dbReference type="GO" id="GO:0000155">
    <property type="term" value="F:phosphorelay sensor kinase activity"/>
    <property type="evidence" value="ECO:0007669"/>
    <property type="project" value="InterPro"/>
</dbReference>
<evidence type="ECO:0000256" key="7">
    <source>
        <dbReference type="SAM" id="Coils"/>
    </source>
</evidence>
<dbReference type="PANTHER" id="PTHR45339:SF5">
    <property type="entry name" value="HISTIDINE KINASE"/>
    <property type="match status" value="1"/>
</dbReference>
<dbReference type="InterPro" id="IPR011006">
    <property type="entry name" value="CheY-like_superfamily"/>
</dbReference>
<dbReference type="Proteomes" id="UP000004200">
    <property type="component" value="Unassembled WGS sequence"/>
</dbReference>
<dbReference type="NCBIfam" id="TIGR00229">
    <property type="entry name" value="sensory_box"/>
    <property type="match status" value="4"/>
</dbReference>
<dbReference type="InterPro" id="IPR000014">
    <property type="entry name" value="PAS"/>
</dbReference>
<evidence type="ECO:0000256" key="4">
    <source>
        <dbReference type="ARBA" id="ARBA00023012"/>
    </source>
</evidence>
<evidence type="ECO:0000256" key="3">
    <source>
        <dbReference type="ARBA" id="ARBA00022553"/>
    </source>
</evidence>
<dbReference type="InterPro" id="IPR005467">
    <property type="entry name" value="His_kinase_dom"/>
</dbReference>
<dbReference type="Gene3D" id="3.40.50.2300">
    <property type="match status" value="1"/>
</dbReference>
<evidence type="ECO:0000256" key="2">
    <source>
        <dbReference type="ARBA" id="ARBA00012438"/>
    </source>
</evidence>
<dbReference type="CDD" id="cd00082">
    <property type="entry name" value="HisKA"/>
    <property type="match status" value="1"/>
</dbReference>
<dbReference type="SMART" id="SM00073">
    <property type="entry name" value="HPT"/>
    <property type="match status" value="1"/>
</dbReference>
<dbReference type="InterPro" id="IPR004358">
    <property type="entry name" value="Sig_transdc_His_kin-like_C"/>
</dbReference>
<dbReference type="OrthoDB" id="5555106at2"/>
<dbReference type="SMART" id="SM00387">
    <property type="entry name" value="HATPase_c"/>
    <property type="match status" value="1"/>
</dbReference>
<dbReference type="eggNOG" id="COG2202">
    <property type="taxonomic scope" value="Bacteria"/>
</dbReference>
<evidence type="ECO:0000259" key="11">
    <source>
        <dbReference type="PROSITE" id="PS50112"/>
    </source>
</evidence>
<dbReference type="eggNOG" id="COG2205">
    <property type="taxonomic scope" value="Bacteria"/>
</dbReference>
<feature type="domain" description="PAS" evidence="11">
    <location>
        <begin position="477"/>
        <end position="521"/>
    </location>
</feature>
<keyword evidence="15" id="KW-1185">Reference proteome</keyword>
<name>G2E718_9GAMM</name>
<dbReference type="Pfam" id="PF00072">
    <property type="entry name" value="Response_reg"/>
    <property type="match status" value="1"/>
</dbReference>
<dbReference type="Gene3D" id="1.20.120.160">
    <property type="entry name" value="HPT domain"/>
    <property type="match status" value="1"/>
</dbReference>
<feature type="coiled-coil region" evidence="7">
    <location>
        <begin position="583"/>
        <end position="617"/>
    </location>
</feature>
<dbReference type="Pfam" id="PF00989">
    <property type="entry name" value="PAS"/>
    <property type="match status" value="1"/>
</dbReference>
<keyword evidence="3 6" id="KW-0597">Phosphoprotein</keyword>
<dbReference type="PROSITE" id="PS50894">
    <property type="entry name" value="HPT"/>
    <property type="match status" value="1"/>
</dbReference>
<dbReference type="Gene3D" id="1.10.287.130">
    <property type="match status" value="1"/>
</dbReference>
<dbReference type="Pfam" id="PF08448">
    <property type="entry name" value="PAS_4"/>
    <property type="match status" value="1"/>
</dbReference>
<organism evidence="14 15">
    <name type="scientific">Thiorhodococcus drewsii AZ1</name>
    <dbReference type="NCBI Taxonomy" id="765913"/>
    <lineage>
        <taxon>Bacteria</taxon>
        <taxon>Pseudomonadati</taxon>
        <taxon>Pseudomonadota</taxon>
        <taxon>Gammaproteobacteria</taxon>
        <taxon>Chromatiales</taxon>
        <taxon>Chromatiaceae</taxon>
        <taxon>Thiorhodococcus</taxon>
    </lineage>
</organism>
<evidence type="ECO:0000313" key="14">
    <source>
        <dbReference type="EMBL" id="EGV28118.1"/>
    </source>
</evidence>
<dbReference type="InterPro" id="IPR013655">
    <property type="entry name" value="PAS_fold_3"/>
</dbReference>
<dbReference type="SUPFAM" id="SSF52172">
    <property type="entry name" value="CheY-like"/>
    <property type="match status" value="1"/>
</dbReference>
<dbReference type="Gene3D" id="3.30.450.20">
    <property type="entry name" value="PAS domain"/>
    <property type="match status" value="4"/>
</dbReference>